<evidence type="ECO:0000256" key="1">
    <source>
        <dbReference type="SAM" id="SignalP"/>
    </source>
</evidence>
<feature type="signal peptide" evidence="1">
    <location>
        <begin position="1"/>
        <end position="25"/>
    </location>
</feature>
<dbReference type="NCBIfam" id="NF038117">
    <property type="entry name" value="choice_anch_I"/>
    <property type="match status" value="1"/>
</dbReference>
<evidence type="ECO:0000313" key="4">
    <source>
        <dbReference type="Proteomes" id="UP000501003"/>
    </source>
</evidence>
<gene>
    <name evidence="3" type="ORF">HRU87_00350</name>
</gene>
<keyword evidence="1" id="KW-0732">Signal</keyword>
<accession>A0A7D4UHV1</accession>
<dbReference type="Pfam" id="PF22494">
    <property type="entry name" value="choice_anch_I"/>
    <property type="match status" value="1"/>
</dbReference>
<dbReference type="Gene3D" id="2.130.10.10">
    <property type="entry name" value="YVTN repeat-like/Quinoprotein amine dehydrogenase"/>
    <property type="match status" value="1"/>
</dbReference>
<feature type="chain" id="PRO_5028955016" description="Choice-of-anchor I domain-containing protein" evidence="1">
    <location>
        <begin position="26"/>
        <end position="551"/>
    </location>
</feature>
<evidence type="ECO:0000313" key="3">
    <source>
        <dbReference type="EMBL" id="QKJ24700.1"/>
    </source>
</evidence>
<reference evidence="3 4" key="1">
    <citation type="submission" date="2020-05" db="EMBL/GenBank/DDBJ databases">
        <title>Aquirufa sp. strain 15G-AUS-rot a new Aquirufa species.</title>
        <authorList>
            <person name="Pitt A."/>
            <person name="Hahn M.W."/>
        </authorList>
    </citation>
    <scope>NUCLEOTIDE SEQUENCE [LARGE SCALE GENOMIC DNA]</scope>
    <source>
        <strain evidence="3 4">15G-AUS-rot</strain>
    </source>
</reference>
<protein>
    <recommendedName>
        <fullName evidence="2">Choice-of-anchor I domain-containing protein</fullName>
    </recommendedName>
</protein>
<keyword evidence="4" id="KW-1185">Reference proteome</keyword>
<dbReference type="EMBL" id="CP054056">
    <property type="protein sequence ID" value="QKJ24700.1"/>
    <property type="molecule type" value="Genomic_DNA"/>
</dbReference>
<feature type="domain" description="Choice-of-anchor I" evidence="2">
    <location>
        <begin position="43"/>
        <end position="549"/>
    </location>
</feature>
<dbReference type="SUPFAM" id="SSF75011">
    <property type="entry name" value="3-carboxy-cis,cis-mucoante lactonizing enzyme"/>
    <property type="match status" value="1"/>
</dbReference>
<dbReference type="PANTHER" id="PTHR46928">
    <property type="entry name" value="MESENCHYME-SPECIFIC CELL SURFACE GLYCOPROTEIN"/>
    <property type="match status" value="1"/>
</dbReference>
<dbReference type="RefSeq" id="WP_173492999.1">
    <property type="nucleotide sequence ID" value="NZ_CP054056.1"/>
</dbReference>
<dbReference type="AlphaFoldDB" id="A0A7D4UHV1"/>
<organism evidence="3 4">
    <name type="scientific">Aquiluna borgnonia</name>
    <dbReference type="NCBI Taxonomy" id="2499157"/>
    <lineage>
        <taxon>Bacteria</taxon>
        <taxon>Bacillati</taxon>
        <taxon>Actinomycetota</taxon>
        <taxon>Actinomycetes</taxon>
        <taxon>Micrococcales</taxon>
        <taxon>Microbacteriaceae</taxon>
        <taxon>Luna cluster</taxon>
        <taxon>Luna-1 subcluster</taxon>
        <taxon>Aquiluna</taxon>
    </lineage>
</organism>
<dbReference type="InterPro" id="IPR052956">
    <property type="entry name" value="Mesenchyme-surface_protein"/>
</dbReference>
<sequence length="551" mass="58306">MKTTLVSFIAAGLTGVLLLSTPAVAETDFLVTELSIMDSGSGEGGAEIPTYHAGSKQIFATNGVKNAIDIYDISDPESPLKVTSVSMDSFGDGITSVAAGKNVIAVAVTRKATFAADGTPKLNTGRVVLMYPSGKLIRSVDLGAVQPDAVTFTPDGLTALVAIEGEPICALDNPATAGVDESTDYALAKDPRGAVAIIDARKPRTAKAKLAGFSNFDADELKAKGLVISLTSTNPAVDLEPETVTAPTNLKAYVSLQEANAIAELDIKSGKFTKIYSAGTTDRSVVPFDSSDKDSSAGLRTYNNVKGLAMPDTIASYTSQGSTYVVTANEGDDRADWTCFSAIDDARVKDLDANTTAFPTWDVLKTDAELGRSKVNPNIGDADGDGKYEQFFLLGSRSMSIFKDGKRIYDSAALLEELQIEQFGVANINGSHSLTASTISYKAQDRSDDKGPEPEGVAVGMVGSSRVAVLGLERMSALVFFDITNPEEPEVIQWEQLMPTNTTATSNLFKGDKWSPEGIVFIPANKSPNKKALVITSYELSGTISIHQIEK</sequence>
<evidence type="ECO:0000259" key="2">
    <source>
        <dbReference type="Pfam" id="PF22494"/>
    </source>
</evidence>
<dbReference type="Proteomes" id="UP000501003">
    <property type="component" value="Chromosome"/>
</dbReference>
<dbReference type="InterPro" id="IPR015943">
    <property type="entry name" value="WD40/YVTN_repeat-like_dom_sf"/>
</dbReference>
<dbReference type="InterPro" id="IPR055188">
    <property type="entry name" value="Choice_anch_I"/>
</dbReference>
<name>A0A7D4UHV1_9MICO</name>
<dbReference type="KEGG" id="aqg:HRU87_00350"/>
<dbReference type="PANTHER" id="PTHR46928:SF1">
    <property type="entry name" value="MESENCHYME-SPECIFIC CELL SURFACE GLYCOPROTEIN"/>
    <property type="match status" value="1"/>
</dbReference>
<proteinExistence type="predicted"/>